<evidence type="ECO:0000313" key="4">
    <source>
        <dbReference type="EMBL" id="MFD0903244.1"/>
    </source>
</evidence>
<accession>A0ABW3ES52</accession>
<comment type="caution">
    <text evidence="4">The sequence shown here is derived from an EMBL/GenBank/DDBJ whole genome shotgun (WGS) entry which is preliminary data.</text>
</comment>
<reference evidence="5" key="1">
    <citation type="journal article" date="2019" name="Int. J. Syst. Evol. Microbiol.">
        <title>The Global Catalogue of Microorganisms (GCM) 10K type strain sequencing project: providing services to taxonomists for standard genome sequencing and annotation.</title>
        <authorList>
            <consortium name="The Broad Institute Genomics Platform"/>
            <consortium name="The Broad Institute Genome Sequencing Center for Infectious Disease"/>
            <person name="Wu L."/>
            <person name="Ma J."/>
        </authorList>
    </citation>
    <scope>NUCLEOTIDE SEQUENCE [LARGE SCALE GENOMIC DNA]</scope>
    <source>
        <strain evidence="5">JCM 31202</strain>
    </source>
</reference>
<dbReference type="PANTHER" id="PTHR44942">
    <property type="entry name" value="METHYLTRANSF_11 DOMAIN-CONTAINING PROTEIN"/>
    <property type="match status" value="1"/>
</dbReference>
<dbReference type="EMBL" id="JBHTJA010000050">
    <property type="protein sequence ID" value="MFD0903244.1"/>
    <property type="molecule type" value="Genomic_DNA"/>
</dbReference>
<protein>
    <submittedName>
        <fullName evidence="4">Class I SAM-dependent methyltransferase</fullName>
        <ecNumber evidence="4">2.1.1.222</ecNumber>
        <ecNumber evidence="4">2.1.1.64</ecNumber>
    </submittedName>
</protein>
<dbReference type="InterPro" id="IPR029063">
    <property type="entry name" value="SAM-dependent_MTases_sf"/>
</dbReference>
<dbReference type="EC" id="2.1.1.222" evidence="4"/>
<evidence type="ECO:0000259" key="3">
    <source>
        <dbReference type="Pfam" id="PF13649"/>
    </source>
</evidence>
<keyword evidence="5" id="KW-1185">Reference proteome</keyword>
<evidence type="ECO:0000313" key="5">
    <source>
        <dbReference type="Proteomes" id="UP001596972"/>
    </source>
</evidence>
<dbReference type="InterPro" id="IPR051052">
    <property type="entry name" value="Diverse_substrate_MTase"/>
</dbReference>
<dbReference type="Proteomes" id="UP001596972">
    <property type="component" value="Unassembled WGS sequence"/>
</dbReference>
<dbReference type="RefSeq" id="WP_378301855.1">
    <property type="nucleotide sequence ID" value="NZ_JBHTJA010000050.1"/>
</dbReference>
<sequence length="215" mass="23493">MAVSAADEYWNHNTHYHPLVLRGVPRGCREALDVGCGDGLLARRLAPHAGRVTGLDRSAEMIERARALTGDAAGVRFVESGLLEYDLPEARYDFVCSVAAIHHMDFTAALTAMRDAVRPGGTLVVIGLANNAGLGDLLYSAAGVPAHHFHRFRNRRTAGDPGAPIADPDMTWAEVRDEARRVLPGAAFRRRVLWRYSLVWRRPRRSPGHPGATSA</sequence>
<keyword evidence="1 4" id="KW-0489">Methyltransferase</keyword>
<name>A0ABW3ES52_9ACTN</name>
<gene>
    <name evidence="4" type="ORF">ACFQ11_22820</name>
</gene>
<dbReference type="CDD" id="cd02440">
    <property type="entry name" value="AdoMet_MTases"/>
    <property type="match status" value="1"/>
</dbReference>
<evidence type="ECO:0000256" key="2">
    <source>
        <dbReference type="ARBA" id="ARBA00022679"/>
    </source>
</evidence>
<dbReference type="Gene3D" id="3.40.50.150">
    <property type="entry name" value="Vaccinia Virus protein VP39"/>
    <property type="match status" value="1"/>
</dbReference>
<dbReference type="InterPro" id="IPR041698">
    <property type="entry name" value="Methyltransf_25"/>
</dbReference>
<dbReference type="SUPFAM" id="SSF53335">
    <property type="entry name" value="S-adenosyl-L-methionine-dependent methyltransferases"/>
    <property type="match status" value="1"/>
</dbReference>
<organism evidence="4 5">
    <name type="scientific">Actinomadura sediminis</name>
    <dbReference type="NCBI Taxonomy" id="1038904"/>
    <lineage>
        <taxon>Bacteria</taxon>
        <taxon>Bacillati</taxon>
        <taxon>Actinomycetota</taxon>
        <taxon>Actinomycetes</taxon>
        <taxon>Streptosporangiales</taxon>
        <taxon>Thermomonosporaceae</taxon>
        <taxon>Actinomadura</taxon>
    </lineage>
</organism>
<evidence type="ECO:0000256" key="1">
    <source>
        <dbReference type="ARBA" id="ARBA00022603"/>
    </source>
</evidence>
<dbReference type="Pfam" id="PF13649">
    <property type="entry name" value="Methyltransf_25"/>
    <property type="match status" value="1"/>
</dbReference>
<dbReference type="GO" id="GO:0102208">
    <property type="term" value="F:2-polyprenyl-6-hydroxyphenol methylase activity"/>
    <property type="evidence" value="ECO:0007669"/>
    <property type="project" value="UniProtKB-EC"/>
</dbReference>
<keyword evidence="2 4" id="KW-0808">Transferase</keyword>
<dbReference type="EC" id="2.1.1.64" evidence="4"/>
<dbReference type="PANTHER" id="PTHR44942:SF4">
    <property type="entry name" value="METHYLTRANSFERASE TYPE 11 DOMAIN-CONTAINING PROTEIN"/>
    <property type="match status" value="1"/>
</dbReference>
<feature type="domain" description="Methyltransferase" evidence="3">
    <location>
        <begin position="32"/>
        <end position="121"/>
    </location>
</feature>
<proteinExistence type="predicted"/>
<dbReference type="GO" id="GO:0061542">
    <property type="term" value="F:3-demethylubiquinol 3-O-methyltransferase activity"/>
    <property type="evidence" value="ECO:0007669"/>
    <property type="project" value="UniProtKB-EC"/>
</dbReference>
<dbReference type="GO" id="GO:0032259">
    <property type="term" value="P:methylation"/>
    <property type="evidence" value="ECO:0007669"/>
    <property type="project" value="UniProtKB-KW"/>
</dbReference>